<evidence type="ECO:0000313" key="2">
    <source>
        <dbReference type="Proteomes" id="UP000218765"/>
    </source>
</evidence>
<gene>
    <name evidence="1" type="ORF">FOKN1_1503</name>
</gene>
<name>A0A1Z4VQI5_9GAMM</name>
<keyword evidence="2" id="KW-1185">Reference proteome</keyword>
<dbReference type="AlphaFoldDB" id="A0A1Z4VQI5"/>
<protein>
    <submittedName>
        <fullName evidence="1">Uncharacterized protein</fullName>
    </submittedName>
</protein>
<sequence length="54" mass="6023">MLRGTLAVIPAQAGTLKPPRLLDPRLRGDDVIEGKVGCGWHDFCKFKLWVNCDD</sequence>
<dbReference type="KEGG" id="ttc:FOKN1_1503"/>
<proteinExistence type="predicted"/>
<evidence type="ECO:0000313" key="1">
    <source>
        <dbReference type="EMBL" id="BAZ93899.1"/>
    </source>
</evidence>
<dbReference type="Proteomes" id="UP000218765">
    <property type="component" value="Chromosome"/>
</dbReference>
<accession>A0A1Z4VQI5</accession>
<reference evidence="1 2" key="1">
    <citation type="submission" date="2017-05" db="EMBL/GenBank/DDBJ databases">
        <title>Thiocyanate degradation by Thiohalobacter thiocyanaticus FOKN1.</title>
        <authorList>
            <person name="Oshiki M."/>
            <person name="Fukushima T."/>
            <person name="Kawano S."/>
            <person name="Nakagawa J."/>
        </authorList>
    </citation>
    <scope>NUCLEOTIDE SEQUENCE [LARGE SCALE GENOMIC DNA]</scope>
    <source>
        <strain evidence="1 2">FOKN1</strain>
    </source>
</reference>
<organism evidence="1 2">
    <name type="scientific">Thiohalobacter thiocyanaticus</name>
    <dbReference type="NCBI Taxonomy" id="585455"/>
    <lineage>
        <taxon>Bacteria</taxon>
        <taxon>Pseudomonadati</taxon>
        <taxon>Pseudomonadota</taxon>
        <taxon>Gammaproteobacteria</taxon>
        <taxon>Thiohalobacterales</taxon>
        <taxon>Thiohalobacteraceae</taxon>
        <taxon>Thiohalobacter</taxon>
    </lineage>
</organism>
<dbReference type="EMBL" id="AP018052">
    <property type="protein sequence ID" value="BAZ93899.1"/>
    <property type="molecule type" value="Genomic_DNA"/>
</dbReference>